<dbReference type="KEGG" id="sri:SELR_09220"/>
<name>I0GPE3_SELRL</name>
<proteinExistence type="predicted"/>
<protein>
    <submittedName>
        <fullName evidence="1">Uncharacterized protein</fullName>
    </submittedName>
</protein>
<evidence type="ECO:0000313" key="2">
    <source>
        <dbReference type="Proteomes" id="UP000007887"/>
    </source>
</evidence>
<dbReference type="AlphaFoldDB" id="I0GPE3"/>
<dbReference type="Proteomes" id="UP000007887">
    <property type="component" value="Chromosome"/>
</dbReference>
<dbReference type="EMBL" id="AP012292">
    <property type="protein sequence ID" value="BAL82630.1"/>
    <property type="molecule type" value="Genomic_DNA"/>
</dbReference>
<dbReference type="HOGENOM" id="CLU_3332883_0_0_9"/>
<evidence type="ECO:0000313" key="1">
    <source>
        <dbReference type="EMBL" id="BAL82630.1"/>
    </source>
</evidence>
<dbReference type="PATRIC" id="fig|927704.6.peg.946"/>
<gene>
    <name evidence="1" type="ordered locus">SELR_09220</name>
</gene>
<accession>I0GPE3</accession>
<organism evidence="1 2">
    <name type="scientific">Selenomonas ruminantium subsp. lactilytica (strain NBRC 103574 / TAM6421)</name>
    <dbReference type="NCBI Taxonomy" id="927704"/>
    <lineage>
        <taxon>Bacteria</taxon>
        <taxon>Bacillati</taxon>
        <taxon>Bacillota</taxon>
        <taxon>Negativicutes</taxon>
        <taxon>Selenomonadales</taxon>
        <taxon>Selenomonadaceae</taxon>
        <taxon>Selenomonas</taxon>
    </lineage>
</organism>
<reference evidence="1 2" key="1">
    <citation type="submission" date="2011-10" db="EMBL/GenBank/DDBJ databases">
        <title>Whole genome sequence of Selenomonas ruminantium subsp. lactilytica TAM6421.</title>
        <authorList>
            <person name="Oguchi A."/>
            <person name="Ankai A."/>
            <person name="Kaneko J."/>
            <person name="Yamada-Narita S."/>
            <person name="Fukui S."/>
            <person name="Takahashi M."/>
            <person name="Onodera T."/>
            <person name="Kojima S."/>
            <person name="Fushimi T."/>
            <person name="Abe N."/>
            <person name="Kamio Y."/>
            <person name="Yamazaki S."/>
            <person name="Fujita N."/>
        </authorList>
    </citation>
    <scope>NUCLEOTIDE SEQUENCE [LARGE SCALE GENOMIC DNA]</scope>
    <source>
        <strain evidence="2">NBRC 103574 / TAM6421</strain>
    </source>
</reference>
<sequence>MFGESILNQRLLLPLWSCCPEILVWTDGYAIVTGAEWS</sequence>